<sequence length="265" mass="30053">MSGFWSELLALSGTRHQFTTAYHPQTNGQSEVTNRALEQYLRSFAADPPTRWFNLLPWAELALNCSTNADIGMSPFQALYVQDILEERESTLRTLKERIGRSQSSMAEFANRHRRDVKFGIGDKKFISSVSATCPLPDTFDHNHPMDTPIRATATHTVLIDRVLQEQWLVHWSTNASSAPTWESVEMLRSHFPHLHLEVKAVVLEGGVDTGLNLQPPEEAERPIDETAMQHVDNKQPGIANQGARSNRPRRKITQPARFKDYTSH</sequence>
<dbReference type="InterPro" id="IPR012337">
    <property type="entry name" value="RNaseH-like_sf"/>
</dbReference>
<keyword evidence="4" id="KW-1185">Reference proteome</keyword>
<gene>
    <name evidence="3" type="ORF">AAHA92_09202</name>
</gene>
<dbReference type="InterPro" id="IPR001584">
    <property type="entry name" value="Integrase_cat-core"/>
</dbReference>
<evidence type="ECO:0000313" key="3">
    <source>
        <dbReference type="EMBL" id="KAL1558777.1"/>
    </source>
</evidence>
<dbReference type="PANTHER" id="PTHR37984:SF15">
    <property type="entry name" value="INTEGRASE CATALYTIC DOMAIN-CONTAINING PROTEIN"/>
    <property type="match status" value="1"/>
</dbReference>
<feature type="region of interest" description="Disordered" evidence="1">
    <location>
        <begin position="227"/>
        <end position="265"/>
    </location>
</feature>
<proteinExistence type="predicted"/>
<dbReference type="AlphaFoldDB" id="A0ABD1HRD7"/>
<name>A0ABD1HRD7_SALDI</name>
<dbReference type="EMBL" id="JBEAFC010000004">
    <property type="protein sequence ID" value="KAL1558777.1"/>
    <property type="molecule type" value="Genomic_DNA"/>
</dbReference>
<dbReference type="PROSITE" id="PS50994">
    <property type="entry name" value="INTEGRASE"/>
    <property type="match status" value="1"/>
</dbReference>
<protein>
    <recommendedName>
        <fullName evidence="2">Integrase catalytic domain-containing protein</fullName>
    </recommendedName>
</protein>
<dbReference type="InterPro" id="IPR036397">
    <property type="entry name" value="RNaseH_sf"/>
</dbReference>
<reference evidence="3 4" key="1">
    <citation type="submission" date="2024-06" db="EMBL/GenBank/DDBJ databases">
        <title>A chromosome level genome sequence of Diviner's sage (Salvia divinorum).</title>
        <authorList>
            <person name="Ford S.A."/>
            <person name="Ro D.-K."/>
            <person name="Ness R.W."/>
            <person name="Phillips M.A."/>
        </authorList>
    </citation>
    <scope>NUCLEOTIDE SEQUENCE [LARGE SCALE GENOMIC DNA]</scope>
    <source>
        <strain evidence="3">SAF-2024a</strain>
        <tissue evidence="3">Leaf</tissue>
    </source>
</reference>
<evidence type="ECO:0000259" key="2">
    <source>
        <dbReference type="PROSITE" id="PS50994"/>
    </source>
</evidence>
<organism evidence="3 4">
    <name type="scientific">Salvia divinorum</name>
    <name type="common">Maria pastora</name>
    <name type="synonym">Diviner's sage</name>
    <dbReference type="NCBI Taxonomy" id="28513"/>
    <lineage>
        <taxon>Eukaryota</taxon>
        <taxon>Viridiplantae</taxon>
        <taxon>Streptophyta</taxon>
        <taxon>Embryophyta</taxon>
        <taxon>Tracheophyta</taxon>
        <taxon>Spermatophyta</taxon>
        <taxon>Magnoliopsida</taxon>
        <taxon>eudicotyledons</taxon>
        <taxon>Gunneridae</taxon>
        <taxon>Pentapetalae</taxon>
        <taxon>asterids</taxon>
        <taxon>lamiids</taxon>
        <taxon>Lamiales</taxon>
        <taxon>Lamiaceae</taxon>
        <taxon>Nepetoideae</taxon>
        <taxon>Mentheae</taxon>
        <taxon>Salviinae</taxon>
        <taxon>Salvia</taxon>
        <taxon>Salvia subgen. Calosphace</taxon>
    </lineage>
</organism>
<accession>A0ABD1HRD7</accession>
<dbReference type="Gene3D" id="3.30.420.10">
    <property type="entry name" value="Ribonuclease H-like superfamily/Ribonuclease H"/>
    <property type="match status" value="1"/>
</dbReference>
<dbReference type="PANTHER" id="PTHR37984">
    <property type="entry name" value="PROTEIN CBG26694"/>
    <property type="match status" value="1"/>
</dbReference>
<dbReference type="InterPro" id="IPR050951">
    <property type="entry name" value="Retrovirus_Pol_polyprotein"/>
</dbReference>
<feature type="domain" description="Integrase catalytic" evidence="2">
    <location>
        <begin position="1"/>
        <end position="83"/>
    </location>
</feature>
<evidence type="ECO:0000256" key="1">
    <source>
        <dbReference type="SAM" id="MobiDB-lite"/>
    </source>
</evidence>
<comment type="caution">
    <text evidence="3">The sequence shown here is derived from an EMBL/GenBank/DDBJ whole genome shotgun (WGS) entry which is preliminary data.</text>
</comment>
<dbReference type="SUPFAM" id="SSF53098">
    <property type="entry name" value="Ribonuclease H-like"/>
    <property type="match status" value="1"/>
</dbReference>
<dbReference type="Proteomes" id="UP001567538">
    <property type="component" value="Unassembled WGS sequence"/>
</dbReference>
<evidence type="ECO:0000313" key="4">
    <source>
        <dbReference type="Proteomes" id="UP001567538"/>
    </source>
</evidence>